<feature type="region of interest" description="Disordered" evidence="1">
    <location>
        <begin position="137"/>
        <end position="177"/>
    </location>
</feature>
<sequence>MSTHNVKRLYISLTPEALNEAALNSEFALIVDKNFLSSRGFSPEEEPRGEELEILEDEALYRAAADSLERQNGSEIPRRVVAVAELGEGFEALPEGEAGQYRLTRPLQFSEVVSYHVDEPEAASYLVEYLQARGDLDLPAPNESPELLSPGDASKSLSAEVSPEVSHEGTAPLAPPDLSAYSELPDLLWFDGTELDLVRQFLAGRP</sequence>
<proteinExistence type="predicted"/>
<dbReference type="RefSeq" id="WP_154544994.1">
    <property type="nucleotide sequence ID" value="NZ_VUMY01000010.1"/>
</dbReference>
<gene>
    <name evidence="2" type="ORF">FYJ63_06555</name>
</gene>
<dbReference type="Proteomes" id="UP000442535">
    <property type="component" value="Unassembled WGS sequence"/>
</dbReference>
<organism evidence="2 3">
    <name type="scientific">Mobiluncus porci</name>
    <dbReference type="NCBI Taxonomy" id="2652278"/>
    <lineage>
        <taxon>Bacteria</taxon>
        <taxon>Bacillati</taxon>
        <taxon>Actinomycetota</taxon>
        <taxon>Actinomycetes</taxon>
        <taxon>Actinomycetales</taxon>
        <taxon>Actinomycetaceae</taxon>
        <taxon>Mobiluncus</taxon>
    </lineage>
</organism>
<dbReference type="Pfam" id="PF21853">
    <property type="entry name" value="DUF6912"/>
    <property type="match status" value="1"/>
</dbReference>
<dbReference type="AlphaFoldDB" id="A0A7K0K324"/>
<protein>
    <submittedName>
        <fullName evidence="2">Uncharacterized protein</fullName>
    </submittedName>
</protein>
<dbReference type="InterPro" id="IPR054206">
    <property type="entry name" value="DUF6912"/>
</dbReference>
<dbReference type="EMBL" id="VUMY01000010">
    <property type="protein sequence ID" value="MST49896.1"/>
    <property type="molecule type" value="Genomic_DNA"/>
</dbReference>
<evidence type="ECO:0000256" key="1">
    <source>
        <dbReference type="SAM" id="MobiDB-lite"/>
    </source>
</evidence>
<comment type="caution">
    <text evidence="2">The sequence shown here is derived from an EMBL/GenBank/DDBJ whole genome shotgun (WGS) entry which is preliminary data.</text>
</comment>
<evidence type="ECO:0000313" key="2">
    <source>
        <dbReference type="EMBL" id="MST49896.1"/>
    </source>
</evidence>
<reference evidence="2 3" key="1">
    <citation type="submission" date="2019-08" db="EMBL/GenBank/DDBJ databases">
        <title>In-depth cultivation of the pig gut microbiome towards novel bacterial diversity and tailored functional studies.</title>
        <authorList>
            <person name="Wylensek D."/>
            <person name="Hitch T.C.A."/>
            <person name="Clavel T."/>
        </authorList>
    </citation>
    <scope>NUCLEOTIDE SEQUENCE [LARGE SCALE GENOMIC DNA]</scope>
    <source>
        <strain evidence="2 3">RF-GAM-744-WT-7</strain>
    </source>
</reference>
<keyword evidence="3" id="KW-1185">Reference proteome</keyword>
<name>A0A7K0K324_9ACTO</name>
<evidence type="ECO:0000313" key="3">
    <source>
        <dbReference type="Proteomes" id="UP000442535"/>
    </source>
</evidence>
<accession>A0A7K0K324</accession>